<gene>
    <name evidence="2" type="ORF">DPMN_022233</name>
</gene>
<accession>A0A9D4SAN3</accession>
<feature type="region of interest" description="Disordered" evidence="1">
    <location>
        <begin position="112"/>
        <end position="155"/>
    </location>
</feature>
<comment type="caution">
    <text evidence="2">The sequence shown here is derived from an EMBL/GenBank/DDBJ whole genome shotgun (WGS) entry which is preliminary data.</text>
</comment>
<feature type="compositionally biased region" description="Acidic residues" evidence="1">
    <location>
        <begin position="177"/>
        <end position="191"/>
    </location>
</feature>
<dbReference type="EMBL" id="JAIWYP010000001">
    <property type="protein sequence ID" value="KAH3898036.1"/>
    <property type="molecule type" value="Genomic_DNA"/>
</dbReference>
<reference evidence="2" key="1">
    <citation type="journal article" date="2019" name="bioRxiv">
        <title>The Genome of the Zebra Mussel, Dreissena polymorpha: A Resource for Invasive Species Research.</title>
        <authorList>
            <person name="McCartney M.A."/>
            <person name="Auch B."/>
            <person name="Kono T."/>
            <person name="Mallez S."/>
            <person name="Zhang Y."/>
            <person name="Obille A."/>
            <person name="Becker A."/>
            <person name="Abrahante J.E."/>
            <person name="Garbe J."/>
            <person name="Badalamenti J.P."/>
            <person name="Herman A."/>
            <person name="Mangelson H."/>
            <person name="Liachko I."/>
            <person name="Sullivan S."/>
            <person name="Sone E.D."/>
            <person name="Koren S."/>
            <person name="Silverstein K.A.T."/>
            <person name="Beckman K.B."/>
            <person name="Gohl D.M."/>
        </authorList>
    </citation>
    <scope>NUCLEOTIDE SEQUENCE</scope>
    <source>
        <strain evidence="2">Duluth1</strain>
        <tissue evidence="2">Whole animal</tissue>
    </source>
</reference>
<feature type="region of interest" description="Disordered" evidence="1">
    <location>
        <begin position="66"/>
        <end position="91"/>
    </location>
</feature>
<feature type="compositionally biased region" description="Acidic residues" evidence="1">
    <location>
        <begin position="72"/>
        <end position="83"/>
    </location>
</feature>
<evidence type="ECO:0000256" key="1">
    <source>
        <dbReference type="SAM" id="MobiDB-lite"/>
    </source>
</evidence>
<organism evidence="2 3">
    <name type="scientific">Dreissena polymorpha</name>
    <name type="common">Zebra mussel</name>
    <name type="synonym">Mytilus polymorpha</name>
    <dbReference type="NCBI Taxonomy" id="45954"/>
    <lineage>
        <taxon>Eukaryota</taxon>
        <taxon>Metazoa</taxon>
        <taxon>Spiralia</taxon>
        <taxon>Lophotrochozoa</taxon>
        <taxon>Mollusca</taxon>
        <taxon>Bivalvia</taxon>
        <taxon>Autobranchia</taxon>
        <taxon>Heteroconchia</taxon>
        <taxon>Euheterodonta</taxon>
        <taxon>Imparidentia</taxon>
        <taxon>Neoheterodontei</taxon>
        <taxon>Myida</taxon>
        <taxon>Dreissenoidea</taxon>
        <taxon>Dreissenidae</taxon>
        <taxon>Dreissena</taxon>
    </lineage>
</organism>
<feature type="compositionally biased region" description="Acidic residues" evidence="1">
    <location>
        <begin position="27"/>
        <end position="38"/>
    </location>
</feature>
<protein>
    <submittedName>
        <fullName evidence="2">Uncharacterized protein</fullName>
    </submittedName>
</protein>
<feature type="compositionally biased region" description="Acidic residues" evidence="1">
    <location>
        <begin position="117"/>
        <end position="128"/>
    </location>
</feature>
<dbReference type="Proteomes" id="UP000828390">
    <property type="component" value="Unassembled WGS sequence"/>
</dbReference>
<proteinExistence type="predicted"/>
<feature type="compositionally biased region" description="Basic and acidic residues" evidence="1">
    <location>
        <begin position="17"/>
        <end position="26"/>
    </location>
</feature>
<sequence>MLALAGSENEGPPCKSIPERELHSESEFEPEPEQEQDPASDHVSNSGIIKKLRSEVTVLISIPERELHSESEFEPEPEQEQDPASDHVSNCGIIKKLRSEVTVLISIPERELHSESEFEPEPEQEQDPASDHVSNSGKLLAEHQSMNQEPDAVAESDAVNCNDIATPIEYNSRSDVETGENELSSDDSEDDTPPKKRRRVVKTNTRQKWSVDEVAEIKEYFKTYLDSGITPRNKEVQLAMAKSRKNNGILWMRKTHLIIKKISNLNKDKR</sequence>
<name>A0A9D4SAN3_DREPO</name>
<keyword evidence="3" id="KW-1185">Reference proteome</keyword>
<feature type="region of interest" description="Disordered" evidence="1">
    <location>
        <begin position="167"/>
        <end position="200"/>
    </location>
</feature>
<evidence type="ECO:0000313" key="3">
    <source>
        <dbReference type="Proteomes" id="UP000828390"/>
    </source>
</evidence>
<reference evidence="2" key="2">
    <citation type="submission" date="2020-11" db="EMBL/GenBank/DDBJ databases">
        <authorList>
            <person name="McCartney M.A."/>
            <person name="Auch B."/>
            <person name="Kono T."/>
            <person name="Mallez S."/>
            <person name="Becker A."/>
            <person name="Gohl D.M."/>
            <person name="Silverstein K.A.T."/>
            <person name="Koren S."/>
            <person name="Bechman K.B."/>
            <person name="Herman A."/>
            <person name="Abrahante J.E."/>
            <person name="Garbe J."/>
        </authorList>
    </citation>
    <scope>NUCLEOTIDE SEQUENCE</scope>
    <source>
        <strain evidence="2">Duluth1</strain>
        <tissue evidence="2">Whole animal</tissue>
    </source>
</reference>
<feature type="region of interest" description="Disordered" evidence="1">
    <location>
        <begin position="1"/>
        <end position="48"/>
    </location>
</feature>
<evidence type="ECO:0000313" key="2">
    <source>
        <dbReference type="EMBL" id="KAH3898036.1"/>
    </source>
</evidence>
<dbReference type="AlphaFoldDB" id="A0A9D4SAN3"/>